<sequence length="226" mass="25381">MNNYGIWLSFNNQEEGFQIPVNPPEVEISEEGNGNTYDITGLGQINVIKSPNLTEVRFESFFPAMPYHFVVAPTLLEPMRYVSLINKWRATKRPIRFVYTGETFDINIAASIENFTWKETAGTSGDIEYSLALKKYIFYSAKKVKVEGNSNGAAKTMKVQDKTRPNDKQQPKTYTLAAGDNLWKVAQKHLGDGSRAKEIQELNNLKDSDLKKLPIGLELKLPGAAS</sequence>
<dbReference type="InterPro" id="IPR036779">
    <property type="entry name" value="LysM_dom_sf"/>
</dbReference>
<dbReference type="EMBL" id="JAUSTT010000009">
    <property type="protein sequence ID" value="MDQ0175979.1"/>
    <property type="molecule type" value="Genomic_DNA"/>
</dbReference>
<evidence type="ECO:0000313" key="2">
    <source>
        <dbReference type="EMBL" id="MDQ0175979.1"/>
    </source>
</evidence>
<protein>
    <submittedName>
        <fullName evidence="2">LysM repeat protein</fullName>
    </submittedName>
</protein>
<gene>
    <name evidence="2" type="ORF">J2S08_001815</name>
</gene>
<dbReference type="PANTHER" id="PTHR34700">
    <property type="entry name" value="POTASSIUM BINDING PROTEIN KBP"/>
    <property type="match status" value="1"/>
</dbReference>
<dbReference type="Pfam" id="PF01476">
    <property type="entry name" value="LysM"/>
    <property type="match status" value="1"/>
</dbReference>
<organism evidence="2 3">
    <name type="scientific">Bacillus chungangensis</name>
    <dbReference type="NCBI Taxonomy" id="587633"/>
    <lineage>
        <taxon>Bacteria</taxon>
        <taxon>Bacillati</taxon>
        <taxon>Bacillota</taxon>
        <taxon>Bacilli</taxon>
        <taxon>Bacillales</taxon>
        <taxon>Bacillaceae</taxon>
        <taxon>Bacillus</taxon>
    </lineage>
</organism>
<dbReference type="RefSeq" id="WP_307228752.1">
    <property type="nucleotide sequence ID" value="NZ_JAUSTT010000009.1"/>
</dbReference>
<feature type="domain" description="LysM" evidence="1">
    <location>
        <begin position="172"/>
        <end position="221"/>
    </location>
</feature>
<accession>A0ABT9WRX7</accession>
<dbReference type="InterPro" id="IPR052196">
    <property type="entry name" value="Bact_Kbp"/>
</dbReference>
<name>A0ABT9WRX7_9BACI</name>
<evidence type="ECO:0000313" key="3">
    <source>
        <dbReference type="Proteomes" id="UP001223586"/>
    </source>
</evidence>
<comment type="caution">
    <text evidence="2">The sequence shown here is derived from an EMBL/GenBank/DDBJ whole genome shotgun (WGS) entry which is preliminary data.</text>
</comment>
<keyword evidence="3" id="KW-1185">Reference proteome</keyword>
<dbReference type="CDD" id="cd00118">
    <property type="entry name" value="LysM"/>
    <property type="match status" value="1"/>
</dbReference>
<dbReference type="Proteomes" id="UP001223586">
    <property type="component" value="Unassembled WGS sequence"/>
</dbReference>
<dbReference type="Gene3D" id="3.10.350.10">
    <property type="entry name" value="LysM domain"/>
    <property type="match status" value="1"/>
</dbReference>
<dbReference type="PROSITE" id="PS51782">
    <property type="entry name" value="LYSM"/>
    <property type="match status" value="1"/>
</dbReference>
<evidence type="ECO:0000259" key="1">
    <source>
        <dbReference type="PROSITE" id="PS51782"/>
    </source>
</evidence>
<reference evidence="2 3" key="1">
    <citation type="submission" date="2023-07" db="EMBL/GenBank/DDBJ databases">
        <title>Genomic Encyclopedia of Type Strains, Phase IV (KMG-IV): sequencing the most valuable type-strain genomes for metagenomic binning, comparative biology and taxonomic classification.</title>
        <authorList>
            <person name="Goeker M."/>
        </authorList>
    </citation>
    <scope>NUCLEOTIDE SEQUENCE [LARGE SCALE GENOMIC DNA]</scope>
    <source>
        <strain evidence="2 3">DSM 23837</strain>
    </source>
</reference>
<dbReference type="InterPro" id="IPR018392">
    <property type="entry name" value="LysM"/>
</dbReference>
<proteinExistence type="predicted"/>
<dbReference type="SMART" id="SM00257">
    <property type="entry name" value="LysM"/>
    <property type="match status" value="1"/>
</dbReference>
<dbReference type="PANTHER" id="PTHR34700:SF4">
    <property type="entry name" value="PHAGE-LIKE ELEMENT PBSX PROTEIN XKDP"/>
    <property type="match status" value="1"/>
</dbReference>